<dbReference type="GO" id="GO:0004347">
    <property type="term" value="F:glucose-6-phosphate isomerase activity"/>
    <property type="evidence" value="ECO:0007669"/>
    <property type="project" value="UniProtKB-UniRule"/>
</dbReference>
<dbReference type="InterPro" id="IPR018189">
    <property type="entry name" value="Phosphoglucose_isomerase_CS"/>
</dbReference>
<dbReference type="UniPathway" id="UPA00138"/>
<keyword evidence="3 7" id="KW-0312">Gluconeogenesis</keyword>
<proteinExistence type="inferred from homology"/>
<name>A0A250IF64_9BACT</name>
<dbReference type="SUPFAM" id="SSF53697">
    <property type="entry name" value="SIS domain"/>
    <property type="match status" value="1"/>
</dbReference>
<dbReference type="UniPathway" id="UPA00109">
    <property type="reaction ID" value="UER00181"/>
</dbReference>
<keyword evidence="4 7" id="KW-0324">Glycolysis</keyword>
<keyword evidence="10" id="KW-1185">Reference proteome</keyword>
<keyword evidence="7" id="KW-0963">Cytoplasm</keyword>
<keyword evidence="5 7" id="KW-0413">Isomerase</keyword>
<dbReference type="OrthoDB" id="140919at2"/>
<dbReference type="PROSITE" id="PS00174">
    <property type="entry name" value="P_GLUCOSE_ISOMERASE_2"/>
    <property type="match status" value="1"/>
</dbReference>
<evidence type="ECO:0000256" key="1">
    <source>
        <dbReference type="ARBA" id="ARBA00004926"/>
    </source>
</evidence>
<reference evidence="9 10" key="1">
    <citation type="submission" date="2017-06" db="EMBL/GenBank/DDBJ databases">
        <authorList>
            <person name="Kim H.J."/>
            <person name="Triplett B.A."/>
        </authorList>
    </citation>
    <scope>NUCLEOTIDE SEQUENCE [LARGE SCALE GENOMIC DNA]</scope>
    <source>
        <strain evidence="9 10">DSM 14713</strain>
    </source>
</reference>
<protein>
    <recommendedName>
        <fullName evidence="7">Glucose-6-phosphate isomerase</fullName>
        <shortName evidence="7">GPI</shortName>
        <ecNumber evidence="7">5.3.1.9</ecNumber>
    </recommendedName>
    <alternativeName>
        <fullName evidence="7">Phosphoglucose isomerase</fullName>
        <shortName evidence="7">PGI</shortName>
    </alternativeName>
    <alternativeName>
        <fullName evidence="7">Phosphohexose isomerase</fullName>
        <shortName evidence="7">PHI</shortName>
    </alternativeName>
</protein>
<organism evidence="9 10">
    <name type="scientific">Melittangium boletus DSM 14713</name>
    <dbReference type="NCBI Taxonomy" id="1294270"/>
    <lineage>
        <taxon>Bacteria</taxon>
        <taxon>Pseudomonadati</taxon>
        <taxon>Myxococcota</taxon>
        <taxon>Myxococcia</taxon>
        <taxon>Myxococcales</taxon>
        <taxon>Cystobacterineae</taxon>
        <taxon>Archangiaceae</taxon>
        <taxon>Melittangium</taxon>
    </lineage>
</organism>
<comment type="pathway">
    <text evidence="7">Carbohydrate biosynthesis; gluconeogenesis.</text>
</comment>
<dbReference type="PRINTS" id="PR00662">
    <property type="entry name" value="G6PISOMERASE"/>
</dbReference>
<evidence type="ECO:0000313" key="10">
    <source>
        <dbReference type="Proteomes" id="UP000217289"/>
    </source>
</evidence>
<dbReference type="HAMAP" id="MF_00473">
    <property type="entry name" value="G6P_isomerase"/>
    <property type="match status" value="1"/>
</dbReference>
<evidence type="ECO:0000256" key="7">
    <source>
        <dbReference type="HAMAP-Rule" id="MF_00473"/>
    </source>
</evidence>
<evidence type="ECO:0000256" key="8">
    <source>
        <dbReference type="RuleBase" id="RU000612"/>
    </source>
</evidence>
<accession>A0A250IF64</accession>
<evidence type="ECO:0000313" key="9">
    <source>
        <dbReference type="EMBL" id="ATB30484.1"/>
    </source>
</evidence>
<comment type="catalytic activity">
    <reaction evidence="6 7 8">
        <text>alpha-D-glucose 6-phosphate = beta-D-fructose 6-phosphate</text>
        <dbReference type="Rhea" id="RHEA:11816"/>
        <dbReference type="ChEBI" id="CHEBI:57634"/>
        <dbReference type="ChEBI" id="CHEBI:58225"/>
        <dbReference type="EC" id="5.3.1.9"/>
    </reaction>
</comment>
<dbReference type="GO" id="GO:0006094">
    <property type="term" value="P:gluconeogenesis"/>
    <property type="evidence" value="ECO:0007669"/>
    <property type="project" value="UniProtKB-UniRule"/>
</dbReference>
<dbReference type="InterPro" id="IPR046348">
    <property type="entry name" value="SIS_dom_sf"/>
</dbReference>
<dbReference type="PANTHER" id="PTHR11469">
    <property type="entry name" value="GLUCOSE-6-PHOSPHATE ISOMERASE"/>
    <property type="match status" value="1"/>
</dbReference>
<dbReference type="InterPro" id="IPR035476">
    <property type="entry name" value="SIS_PGI_1"/>
</dbReference>
<gene>
    <name evidence="7" type="primary">pgi</name>
    <name evidence="9" type="ORF">MEBOL_003945</name>
</gene>
<dbReference type="InterPro" id="IPR035482">
    <property type="entry name" value="SIS_PGI_2"/>
</dbReference>
<comment type="pathway">
    <text evidence="1 7 8">Carbohydrate degradation; glycolysis; D-glyceraldehyde 3-phosphate and glycerone phosphate from D-glucose: step 2/4.</text>
</comment>
<feature type="active site" evidence="7">
    <location>
        <position position="456"/>
    </location>
</feature>
<dbReference type="GO" id="GO:0005829">
    <property type="term" value="C:cytosol"/>
    <property type="evidence" value="ECO:0007669"/>
    <property type="project" value="TreeGrafter"/>
</dbReference>
<evidence type="ECO:0000256" key="4">
    <source>
        <dbReference type="ARBA" id="ARBA00023152"/>
    </source>
</evidence>
<evidence type="ECO:0000256" key="5">
    <source>
        <dbReference type="ARBA" id="ARBA00023235"/>
    </source>
</evidence>
<dbReference type="Pfam" id="PF00342">
    <property type="entry name" value="PGI"/>
    <property type="match status" value="2"/>
</dbReference>
<dbReference type="RefSeq" id="WP_095978931.1">
    <property type="nucleotide sequence ID" value="NZ_CP022163.1"/>
</dbReference>
<evidence type="ECO:0000256" key="3">
    <source>
        <dbReference type="ARBA" id="ARBA00022432"/>
    </source>
</evidence>
<dbReference type="CDD" id="cd05016">
    <property type="entry name" value="SIS_PGI_2"/>
    <property type="match status" value="1"/>
</dbReference>
<dbReference type="KEGG" id="mbd:MEBOL_003945"/>
<comment type="similarity">
    <text evidence="2 7 8">Belongs to the GPI family.</text>
</comment>
<dbReference type="AlphaFoldDB" id="A0A250IF64"/>
<dbReference type="NCBIfam" id="NF010696">
    <property type="entry name" value="PRK14096.1"/>
    <property type="match status" value="1"/>
</dbReference>
<dbReference type="GO" id="GO:0097367">
    <property type="term" value="F:carbohydrate derivative binding"/>
    <property type="evidence" value="ECO:0007669"/>
    <property type="project" value="InterPro"/>
</dbReference>
<dbReference type="InterPro" id="IPR001672">
    <property type="entry name" value="G6P_Isomerase"/>
</dbReference>
<dbReference type="Proteomes" id="UP000217289">
    <property type="component" value="Chromosome"/>
</dbReference>
<dbReference type="GO" id="GO:0048029">
    <property type="term" value="F:monosaccharide binding"/>
    <property type="evidence" value="ECO:0007669"/>
    <property type="project" value="TreeGrafter"/>
</dbReference>
<dbReference type="PANTHER" id="PTHR11469:SF1">
    <property type="entry name" value="GLUCOSE-6-PHOSPHATE ISOMERASE"/>
    <property type="match status" value="1"/>
</dbReference>
<dbReference type="GO" id="GO:0051156">
    <property type="term" value="P:glucose 6-phosphate metabolic process"/>
    <property type="evidence" value="ECO:0007669"/>
    <property type="project" value="TreeGrafter"/>
</dbReference>
<sequence>MSERRLWERYQKYLCGVESVGLTLDVSRMNFAEDFLERMRGPLDKAFDAMEALEKGAIANPDEQRRVGHYWLRAPELAPEPALTREVQDTIAAVNAFSADVHAGRVKPPTAERFTQVLLVGIGGSALGPQLVADALGGPSVDKLRVSFLDNTDPDGIDRVLATLGDALAQTLTVVISKSGGTKETRNGMVEAERAYTRRGLNFGAHAVAVTGEDSELDRTAKQGKWLRVFPMWDWVGGRTSVLSAVGLLPARLQGLDTEGLLSGARDMDVATRVRDAVKNPAALLALMWFHAGGGRGQKDMVIIPYKDRLMLLSKYLQQLVMESLGKEKDLSGAVVNQGIAVYGNKGSTDQHAYVQQLREGVNNFFATFVEVLKDREGPSLQVEPGTTSGDYLLGFLLGTRRALFEKDRESMTLTVPDVSARTLGALIALYERAVGLYASLVNINAYHQPGVEAGKKAAGVVLQLQRQVVERLRAEPAKAYTAEELARAVGAADEVETVFKVLEHLSANAQPGIQREPGANRFEARFRAS</sequence>
<dbReference type="Gene3D" id="3.40.50.10490">
    <property type="entry name" value="Glucose-6-phosphate isomerase like protein, domain 1"/>
    <property type="match status" value="2"/>
</dbReference>
<comment type="subcellular location">
    <subcellularLocation>
        <location evidence="7">Cytoplasm</location>
    </subcellularLocation>
</comment>
<comment type="function">
    <text evidence="7">Catalyzes the reversible isomerization of glucose-6-phosphate to fructose-6-phosphate.</text>
</comment>
<dbReference type="FunFam" id="3.40.50.10490:FF:000021">
    <property type="entry name" value="Glucose-6-phosphate isomerase"/>
    <property type="match status" value="1"/>
</dbReference>
<dbReference type="CDD" id="cd05015">
    <property type="entry name" value="SIS_PGI_1"/>
    <property type="match status" value="1"/>
</dbReference>
<dbReference type="FunFam" id="3.40.50.10490:FF:000023">
    <property type="entry name" value="Glucose-6-phosphate isomerase"/>
    <property type="match status" value="1"/>
</dbReference>
<dbReference type="GO" id="GO:0006096">
    <property type="term" value="P:glycolytic process"/>
    <property type="evidence" value="ECO:0007669"/>
    <property type="project" value="UniProtKB-UniRule"/>
</dbReference>
<dbReference type="EC" id="5.3.1.9" evidence="7"/>
<dbReference type="PROSITE" id="PS51463">
    <property type="entry name" value="P_GLUCOSE_ISOMERASE_3"/>
    <property type="match status" value="1"/>
</dbReference>
<feature type="active site" evidence="7">
    <location>
        <position position="352"/>
    </location>
</feature>
<feature type="active site" description="Proton donor" evidence="7">
    <location>
        <position position="323"/>
    </location>
</feature>
<evidence type="ECO:0000256" key="6">
    <source>
        <dbReference type="ARBA" id="ARBA00029321"/>
    </source>
</evidence>
<dbReference type="EMBL" id="CP022163">
    <property type="protein sequence ID" value="ATB30484.1"/>
    <property type="molecule type" value="Genomic_DNA"/>
</dbReference>
<evidence type="ECO:0000256" key="2">
    <source>
        <dbReference type="ARBA" id="ARBA00006604"/>
    </source>
</evidence>